<dbReference type="InterPro" id="IPR000667">
    <property type="entry name" value="Peptidase_S13"/>
</dbReference>
<gene>
    <name evidence="3" type="ORF">JOD01_000521</name>
</gene>
<comment type="similarity">
    <text evidence="1">Belongs to the peptidase S13 family.</text>
</comment>
<dbReference type="NCBIfam" id="TIGR00666">
    <property type="entry name" value="PBP4"/>
    <property type="match status" value="2"/>
</dbReference>
<organism evidence="3 4">
    <name type="scientific">Brevibacillus fulvus</name>
    <dbReference type="NCBI Taxonomy" id="1125967"/>
    <lineage>
        <taxon>Bacteria</taxon>
        <taxon>Bacillati</taxon>
        <taxon>Bacillota</taxon>
        <taxon>Bacilli</taxon>
        <taxon>Bacillales</taxon>
        <taxon>Paenibacillaceae</taxon>
        <taxon>Brevibacillus</taxon>
    </lineage>
</organism>
<dbReference type="InterPro" id="IPR012338">
    <property type="entry name" value="Beta-lactam/transpept-like"/>
</dbReference>
<evidence type="ECO:0000313" key="4">
    <source>
        <dbReference type="Proteomes" id="UP000717624"/>
    </source>
</evidence>
<comment type="caution">
    <text evidence="3">The sequence shown here is derived from an EMBL/GenBank/DDBJ whole genome shotgun (WGS) entry which is preliminary data.</text>
</comment>
<protein>
    <submittedName>
        <fullName evidence="3">PBP4 family serine-type D-alanyl-D-alanine carboxypeptidase</fullName>
    </submittedName>
</protein>
<evidence type="ECO:0000313" key="3">
    <source>
        <dbReference type="EMBL" id="MBM7588935.1"/>
    </source>
</evidence>
<evidence type="ECO:0000256" key="2">
    <source>
        <dbReference type="ARBA" id="ARBA00022801"/>
    </source>
</evidence>
<name>A0A938XWE4_9BACL</name>
<proteinExistence type="inferred from homology"/>
<reference evidence="3" key="1">
    <citation type="submission" date="2021-01" db="EMBL/GenBank/DDBJ databases">
        <title>Genomic Encyclopedia of Type Strains, Phase IV (KMG-IV): sequencing the most valuable type-strain genomes for metagenomic binning, comparative biology and taxonomic classification.</title>
        <authorList>
            <person name="Goeker M."/>
        </authorList>
    </citation>
    <scope>NUCLEOTIDE SEQUENCE</scope>
    <source>
        <strain evidence="3">DSM 25523</strain>
    </source>
</reference>
<dbReference type="Pfam" id="PF02113">
    <property type="entry name" value="Peptidase_S13"/>
    <property type="match status" value="2"/>
</dbReference>
<dbReference type="Gene3D" id="3.50.80.20">
    <property type="entry name" value="D-Ala-D-Ala carboxypeptidase C, peptidase S13"/>
    <property type="match status" value="2"/>
</dbReference>
<dbReference type="Proteomes" id="UP000717624">
    <property type="component" value="Unassembled WGS sequence"/>
</dbReference>
<keyword evidence="4" id="KW-1185">Reference proteome</keyword>
<dbReference type="PANTHER" id="PTHR30023:SF0">
    <property type="entry name" value="PENICILLIN-SENSITIVE CARBOXYPEPTIDASE A"/>
    <property type="match status" value="1"/>
</dbReference>
<keyword evidence="2" id="KW-0378">Hydrolase</keyword>
<keyword evidence="3" id="KW-0121">Carboxypeptidase</keyword>
<dbReference type="SUPFAM" id="SSF56601">
    <property type="entry name" value="beta-lactamase/transpeptidase-like"/>
    <property type="match status" value="2"/>
</dbReference>
<evidence type="ECO:0000256" key="1">
    <source>
        <dbReference type="ARBA" id="ARBA00006096"/>
    </source>
</evidence>
<dbReference type="RefSeq" id="WP_204516649.1">
    <property type="nucleotide sequence ID" value="NZ_BAABIN010000009.1"/>
</dbReference>
<accession>A0A938XWE4</accession>
<dbReference type="PRINTS" id="PR00922">
    <property type="entry name" value="DADACBPTASE3"/>
</dbReference>
<dbReference type="AlphaFoldDB" id="A0A938XWE4"/>
<dbReference type="EMBL" id="JAFBEB010000001">
    <property type="protein sequence ID" value="MBM7588935.1"/>
    <property type="molecule type" value="Genomic_DNA"/>
</dbReference>
<sequence length="946" mass="103546">MLLASNALLSLCHVFMISLLLVQNGSLAAEATPGSSLLGGQIRNLLGEWERDPQSNGSIVGMDIFDLSTRQHLFTINHEQNFVPASIMKLFTTAAALDRLGPSYQFKTELYVDGTLSSSGVLQGNVILKGYGDPSLDVEQLAEFARDLKRVGIRKINGTIMVDDSFFDGTRLGPAWMWDDEAYDFSAQISSLAVNENTVTVNIIPDRRIGERPTLTYTPPNRYVRLNNQLTITDGDEDQTEAERSVSGNTITLRGSIGKAAPPVEAGFTMNDPALFVGDVFQHVLAETGIVFATDVHVRKTVMDDATLLLATHYSRPLSELIVHANKESDNFYVEMFCKTLGALEKQQGSFAAGTEVVREFLQKAGVRDYRQADGSGLSRLNLFSPRDMIQLLRYVDRQPYRDHFYRSLPIAGVDGTLQHRMKDTAAAARLQAKTGSMSGVNSLAGIITAENGHRLIFCVMMNGVLDASAAQAFQDKLAVLLAKYPQLAMPQQKLATSQSYPASARFERILQQSKLNGTIAGVSIRRLGDNGDDSLLYERLGDKLLFPANNLQLLTVVAALQQLGPAYRFHTEVSLAAPPDPQGIVNGDLFIKGGGDPLIADQEPLLAGGLTLSQLVKNLQENGITQLNGNIIVDDSFFDDQRLPAGWRWDRESDARNAQISALSLQQGSVRLNITPAVQSGQPVQVQLSPKTNYVQVTNQAVTVERHQPKTLQVKRLRGTNTLVIQGKLPIGTALSQQLLTVDQPALYLGTVFKERLEQAGIKVSKQSKVLRGKAPATQNHVARYDSPPLAEVVRFCLNNDSAPCMEMLLKTLGATKHGAGGFEQSIEIVKETVRRMGISRPFEMKDGSGSSGYNLLSANQLTSLLGQSAEQLSDLLPRLDRRISAYRGMAEGTRTLSGYVTTKDGQRLCFSLFLNNATGDQQQLALIEKRLLRELAALDLTNLR</sequence>
<dbReference type="PANTHER" id="PTHR30023">
    <property type="entry name" value="D-ALANYL-D-ALANINE CARBOXYPEPTIDASE"/>
    <property type="match status" value="1"/>
</dbReference>
<dbReference type="GO" id="GO:0006508">
    <property type="term" value="P:proteolysis"/>
    <property type="evidence" value="ECO:0007669"/>
    <property type="project" value="InterPro"/>
</dbReference>
<dbReference type="GO" id="GO:0000270">
    <property type="term" value="P:peptidoglycan metabolic process"/>
    <property type="evidence" value="ECO:0007669"/>
    <property type="project" value="TreeGrafter"/>
</dbReference>
<dbReference type="Gene3D" id="3.40.710.10">
    <property type="entry name" value="DD-peptidase/beta-lactamase superfamily"/>
    <property type="match status" value="3"/>
</dbReference>
<keyword evidence="3" id="KW-0645">Protease</keyword>
<dbReference type="GO" id="GO:0004185">
    <property type="term" value="F:serine-type carboxypeptidase activity"/>
    <property type="evidence" value="ECO:0007669"/>
    <property type="project" value="InterPro"/>
</dbReference>